<evidence type="ECO:0000259" key="7">
    <source>
        <dbReference type="Pfam" id="PF03441"/>
    </source>
</evidence>
<dbReference type="Gene3D" id="3.40.50.620">
    <property type="entry name" value="HUPs"/>
    <property type="match status" value="1"/>
</dbReference>
<dbReference type="RefSeq" id="WP_008482973.1">
    <property type="nucleotide sequence ID" value="NZ_AMRI01000004.1"/>
</dbReference>
<gene>
    <name evidence="8" type="ORF">B3C1_03580</name>
</gene>
<dbReference type="GO" id="GO:0071949">
    <property type="term" value="F:FAD binding"/>
    <property type="evidence" value="ECO:0007669"/>
    <property type="project" value="TreeGrafter"/>
</dbReference>
<evidence type="ECO:0000256" key="5">
    <source>
        <dbReference type="PIRSR" id="PIRSR602081-1"/>
    </source>
</evidence>
<dbReference type="InterPro" id="IPR014729">
    <property type="entry name" value="Rossmann-like_a/b/a_fold"/>
</dbReference>
<comment type="similarity">
    <text evidence="6">Belongs to the DNA photolyase family.</text>
</comment>
<accession>K2JN19</accession>
<dbReference type="Proteomes" id="UP000006755">
    <property type="component" value="Unassembled WGS sequence"/>
</dbReference>
<evidence type="ECO:0000313" key="9">
    <source>
        <dbReference type="Proteomes" id="UP000006755"/>
    </source>
</evidence>
<dbReference type="InterPro" id="IPR018394">
    <property type="entry name" value="DNA_photolyase_1_CS_C"/>
</dbReference>
<evidence type="ECO:0000256" key="2">
    <source>
        <dbReference type="ARBA" id="ARBA00022630"/>
    </source>
</evidence>
<evidence type="ECO:0000256" key="3">
    <source>
        <dbReference type="ARBA" id="ARBA00022827"/>
    </source>
</evidence>
<dbReference type="PATRIC" id="fig|745411.4.peg.707"/>
<keyword evidence="2 5" id="KW-0285">Flavoprotein</keyword>
<comment type="cofactor">
    <cofactor evidence="5">
        <name>FAD</name>
        <dbReference type="ChEBI" id="CHEBI:57692"/>
    </cofactor>
    <text evidence="5">Binds 1 FAD per subunit.</text>
</comment>
<proteinExistence type="inferred from homology"/>
<dbReference type="STRING" id="745411.B3C1_03580"/>
<dbReference type="Gene3D" id="1.25.40.80">
    <property type="match status" value="1"/>
</dbReference>
<evidence type="ECO:0000256" key="1">
    <source>
        <dbReference type="ARBA" id="ARBA00001932"/>
    </source>
</evidence>
<dbReference type="GO" id="GO:0006950">
    <property type="term" value="P:response to stress"/>
    <property type="evidence" value="ECO:0007669"/>
    <property type="project" value="UniProtKB-ARBA"/>
</dbReference>
<dbReference type="SUPFAM" id="SSF48173">
    <property type="entry name" value="Cryptochrome/photolyase FAD-binding domain"/>
    <property type="match status" value="1"/>
</dbReference>
<dbReference type="InterPro" id="IPR036155">
    <property type="entry name" value="Crypto/Photolyase_N_sf"/>
</dbReference>
<evidence type="ECO:0000256" key="4">
    <source>
        <dbReference type="ARBA" id="ARBA00022991"/>
    </source>
</evidence>
<dbReference type="Pfam" id="PF03441">
    <property type="entry name" value="FAD_binding_7"/>
    <property type="match status" value="1"/>
</dbReference>
<dbReference type="PRINTS" id="PR00147">
    <property type="entry name" value="DNAPHOTLYASE"/>
</dbReference>
<protein>
    <submittedName>
        <fullName evidence="8">DASH family cryptochrome</fullName>
    </submittedName>
</protein>
<keyword evidence="9" id="KW-1185">Reference proteome</keyword>
<sequence>MQAILLNGQLRLHRNPLFDGVDSALLLWCWPRRASPLRQAWLAANLAKAQQTLRQRGADLFVLEQRQLPDFLARHGVSQVRMAQPLAPEEAALGSTLGAELAPANTLFDTAEAGATFSQFKKSMAAPQPRSCLAAPPSSPLAAPTLAPLPGTFRFEPGEEAANERLLHFVRQHLSHYKASRNGLLGDSFSSQLSAYLAEGLLAIDHVWQAVHSAPAGPGRQQLLDELLWREFFHHWLAGQGARVFTGGPKGARDQRLKAWQQGQTGLPLVDAAMRELLATGYMSNRARQNAASFLVHDLGQDWRAGADWFEQHLLDYQVSANWGNWAYIAGHGANPRAIYFDVAWQSQHYDPDALYLRHWLPELAELPTARIHRLPWLAQRPAGYPAPVGFDGWGFGPPPTDLHG</sequence>
<dbReference type="Gene3D" id="1.10.579.10">
    <property type="entry name" value="DNA Cyclobutane Dipyrimidine Photolyase, subunit A, domain 3"/>
    <property type="match status" value="1"/>
</dbReference>
<reference evidence="8 9" key="1">
    <citation type="journal article" date="2012" name="J. Bacteriol.">
        <title>Genome Sequence of Gallaecimonas xiamenensis Type Strain 3-C-1.</title>
        <authorList>
            <person name="Lai Q."/>
            <person name="Wang L."/>
            <person name="Wang W."/>
            <person name="Shao Z."/>
        </authorList>
    </citation>
    <scope>NUCLEOTIDE SEQUENCE [LARGE SCALE GENOMIC DNA]</scope>
    <source>
        <strain evidence="8 9">3-C-1</strain>
    </source>
</reference>
<comment type="cofactor">
    <cofactor evidence="1">
        <name>(6R)-5,10-methylene-5,6,7,8-tetrahydrofolate</name>
        <dbReference type="ChEBI" id="CHEBI:15636"/>
    </cofactor>
</comment>
<organism evidence="8 9">
    <name type="scientific">Gallaecimonas xiamenensis 3-C-1</name>
    <dbReference type="NCBI Taxonomy" id="745411"/>
    <lineage>
        <taxon>Bacteria</taxon>
        <taxon>Pseudomonadati</taxon>
        <taxon>Pseudomonadota</taxon>
        <taxon>Gammaproteobacteria</taxon>
        <taxon>Enterobacterales</taxon>
        <taxon>Gallaecimonadaceae</taxon>
        <taxon>Gallaecimonas</taxon>
    </lineage>
</organism>
<dbReference type="GO" id="GO:0006139">
    <property type="term" value="P:nucleobase-containing compound metabolic process"/>
    <property type="evidence" value="ECO:0007669"/>
    <property type="project" value="UniProtKB-ARBA"/>
</dbReference>
<dbReference type="SUPFAM" id="SSF52425">
    <property type="entry name" value="Cryptochrome/photolyase, N-terminal domain"/>
    <property type="match status" value="1"/>
</dbReference>
<dbReference type="eggNOG" id="COG0415">
    <property type="taxonomic scope" value="Bacteria"/>
</dbReference>
<feature type="domain" description="Cryptochrome/DNA photolyase FAD-binding" evidence="7">
    <location>
        <begin position="224"/>
        <end position="381"/>
    </location>
</feature>
<dbReference type="EMBL" id="AMRI01000004">
    <property type="protein sequence ID" value="EKE76643.1"/>
    <property type="molecule type" value="Genomic_DNA"/>
</dbReference>
<feature type="binding site" evidence="5">
    <location>
        <position position="177"/>
    </location>
    <ligand>
        <name>FAD</name>
        <dbReference type="ChEBI" id="CHEBI:57692"/>
    </ligand>
</feature>
<keyword evidence="3 5" id="KW-0274">FAD</keyword>
<name>K2JN19_9GAMM</name>
<dbReference type="GO" id="GO:0003904">
    <property type="term" value="F:deoxyribodipyrimidine photo-lyase activity"/>
    <property type="evidence" value="ECO:0007669"/>
    <property type="project" value="TreeGrafter"/>
</dbReference>
<dbReference type="OrthoDB" id="9772484at2"/>
<dbReference type="PANTHER" id="PTHR11455">
    <property type="entry name" value="CRYPTOCHROME"/>
    <property type="match status" value="1"/>
</dbReference>
<dbReference type="InterPro" id="IPR002081">
    <property type="entry name" value="Cryptochrome/DNA_photolyase_1"/>
</dbReference>
<dbReference type="AlphaFoldDB" id="K2JN19"/>
<comment type="caution">
    <text evidence="8">The sequence shown here is derived from an EMBL/GenBank/DDBJ whole genome shotgun (WGS) entry which is preliminary data.</text>
</comment>
<evidence type="ECO:0000313" key="8">
    <source>
        <dbReference type="EMBL" id="EKE76643.1"/>
    </source>
</evidence>
<keyword evidence="4 6" id="KW-0157">Chromophore</keyword>
<dbReference type="InterPro" id="IPR005101">
    <property type="entry name" value="Cryptochr/Photolyase_FAD-bd"/>
</dbReference>
<evidence type="ECO:0000256" key="6">
    <source>
        <dbReference type="RuleBase" id="RU004182"/>
    </source>
</evidence>
<dbReference type="InterPro" id="IPR036134">
    <property type="entry name" value="Crypto/Photolyase_FAD-like_sf"/>
</dbReference>
<feature type="binding site" evidence="5">
    <location>
        <begin position="190"/>
        <end position="194"/>
    </location>
    <ligand>
        <name>FAD</name>
        <dbReference type="ChEBI" id="CHEBI:57692"/>
    </ligand>
</feature>
<dbReference type="PROSITE" id="PS00394">
    <property type="entry name" value="DNA_PHOTOLYASES_1_1"/>
    <property type="match status" value="1"/>
</dbReference>
<feature type="binding site" evidence="5">
    <location>
        <begin position="226"/>
        <end position="233"/>
    </location>
    <ligand>
        <name>FAD</name>
        <dbReference type="ChEBI" id="CHEBI:57692"/>
    </ligand>
</feature>
<dbReference type="GO" id="GO:0003677">
    <property type="term" value="F:DNA binding"/>
    <property type="evidence" value="ECO:0007669"/>
    <property type="project" value="TreeGrafter"/>
</dbReference>